<protein>
    <recommendedName>
        <fullName evidence="1">DOD-type homing endonuclease domain-containing protein</fullName>
    </recommendedName>
</protein>
<dbReference type="InterPro" id="IPR004042">
    <property type="entry name" value="Intein_endonuc_central"/>
</dbReference>
<comment type="caution">
    <text evidence="2">The sequence shown here is derived from an EMBL/GenBank/DDBJ whole genome shotgun (WGS) entry which is preliminary data.</text>
</comment>
<dbReference type="Pfam" id="PF14528">
    <property type="entry name" value="LAGLIDADG_3"/>
    <property type="match status" value="1"/>
</dbReference>
<accession>A0A2H0UW31</accession>
<feature type="domain" description="DOD-type homing endonuclease" evidence="1">
    <location>
        <begin position="21"/>
        <end position="170"/>
    </location>
</feature>
<dbReference type="AlphaFoldDB" id="A0A2H0UW31"/>
<dbReference type="Gene3D" id="3.10.28.10">
    <property type="entry name" value="Homing endonucleases"/>
    <property type="match status" value="2"/>
</dbReference>
<dbReference type="SUPFAM" id="SSF55608">
    <property type="entry name" value="Homing endonucleases"/>
    <property type="match status" value="2"/>
</dbReference>
<dbReference type="GO" id="GO:0004519">
    <property type="term" value="F:endonuclease activity"/>
    <property type="evidence" value="ECO:0007669"/>
    <property type="project" value="InterPro"/>
</dbReference>
<sequence>MRGLPINKNFFGSWSSNMSYVLGFIVADGCIGVKRIGKKDGMKQYFFNITSKDRPHLENIQKTMAAQQKIYSKSSGYTDRKDYYFIQIGHQEICKDLMNLGILPRKTYNLNPIKVPDKYFPDFVRGFFDGDGSVYIYKVNKTPQIKVGFVSSSLSFITGFNQQLCKNLNISTKSVHRKIDKQRVRMILYDICFYIDDCEKLAEFMYGNNPTLYLPRKRKVFEKWKLMKRRHYIKQNYPSKVGWQLNNKVFTENY</sequence>
<name>A0A2H0UW31_9BACT</name>
<evidence type="ECO:0000259" key="1">
    <source>
        <dbReference type="PROSITE" id="PS50819"/>
    </source>
</evidence>
<dbReference type="PROSITE" id="PS50819">
    <property type="entry name" value="INTEIN_ENDONUCLEASE"/>
    <property type="match status" value="1"/>
</dbReference>
<dbReference type="EMBL" id="PFAU01000034">
    <property type="protein sequence ID" value="PIR91042.1"/>
    <property type="molecule type" value="Genomic_DNA"/>
</dbReference>
<proteinExistence type="predicted"/>
<dbReference type="Proteomes" id="UP000230882">
    <property type="component" value="Unassembled WGS sequence"/>
</dbReference>
<evidence type="ECO:0000313" key="3">
    <source>
        <dbReference type="Proteomes" id="UP000230882"/>
    </source>
</evidence>
<dbReference type="InterPro" id="IPR004860">
    <property type="entry name" value="LAGLIDADG_dom"/>
</dbReference>
<reference evidence="3" key="1">
    <citation type="submission" date="2017-09" db="EMBL/GenBank/DDBJ databases">
        <title>Depth-based differentiation of microbial function through sediment-hosted aquifers and enrichment of novel symbionts in the deep terrestrial subsurface.</title>
        <authorList>
            <person name="Probst A.J."/>
            <person name="Ladd B."/>
            <person name="Jarett J.K."/>
            <person name="Geller-Mcgrath D.E."/>
            <person name="Sieber C.M.K."/>
            <person name="Emerson J.B."/>
            <person name="Anantharaman K."/>
            <person name="Thomas B.C."/>
            <person name="Malmstrom R."/>
            <person name="Stieglmeier M."/>
            <person name="Klingl A."/>
            <person name="Woyke T."/>
            <person name="Ryan C.M."/>
            <person name="Banfield J.F."/>
        </authorList>
    </citation>
    <scope>NUCLEOTIDE SEQUENCE [LARGE SCALE GENOMIC DNA]</scope>
</reference>
<dbReference type="InterPro" id="IPR027434">
    <property type="entry name" value="Homing_endonucl"/>
</dbReference>
<organism evidence="2 3">
    <name type="scientific">bacterium (Candidatus Gribaldobacteria) CG10_big_fil_rev_8_21_14_0_10_37_46</name>
    <dbReference type="NCBI Taxonomy" id="2014276"/>
    <lineage>
        <taxon>Bacteria</taxon>
        <taxon>Candidatus Gribaldobacteria</taxon>
    </lineage>
</organism>
<gene>
    <name evidence="2" type="ORF">COU02_01355</name>
</gene>
<evidence type="ECO:0000313" key="2">
    <source>
        <dbReference type="EMBL" id="PIR91042.1"/>
    </source>
</evidence>